<dbReference type="Gene3D" id="3.40.50.720">
    <property type="entry name" value="NAD(P)-binding Rossmann-like Domain"/>
    <property type="match status" value="1"/>
</dbReference>
<evidence type="ECO:0000256" key="1">
    <source>
        <dbReference type="ARBA" id="ARBA00023002"/>
    </source>
</evidence>
<proteinExistence type="predicted"/>
<sequence>MITVSQVEFTGLGVVACRKVEMEPPPLRPDEVRLALSHLGICGSELHVLDGHHPFAKPPMVTGHEISARVVELGAAVTSVAVGDHVVADPIMPCLQCRACRAGRFNLCEPPQVAGFRAPGFGRSSLVVPARNLHVAARNLSLSVLAFAEPAACAHHCISRLPVPCREDVLVIGAGTIGLSIVQALRIMGAGRITVIEPEPRKRDLACTLGAHRAVAPGGLDAAEKFTGVIDVVAAQATLTEACTRVVAGGTVICMGVPTGPREIPLPMMQRFERDLLSSGMYVPGDFDAAIGWLESGAFDTSALITDVFPVEQAEAAYARAREPSSIKVMIAFD</sequence>
<dbReference type="AlphaFoldDB" id="A0A5M6IWE6"/>
<dbReference type="PANTHER" id="PTHR43401">
    <property type="entry name" value="L-THREONINE 3-DEHYDROGENASE"/>
    <property type="match status" value="1"/>
</dbReference>
<accession>A0A5M6IWE6</accession>
<dbReference type="InterPro" id="IPR013154">
    <property type="entry name" value="ADH-like_N"/>
</dbReference>
<protein>
    <submittedName>
        <fullName evidence="4">Alcohol dehydrogenase catalytic domain-containing protein</fullName>
    </submittedName>
</protein>
<name>A0A5M6IWE6_9PROT</name>
<dbReference type="InterPro" id="IPR036291">
    <property type="entry name" value="NAD(P)-bd_dom_sf"/>
</dbReference>
<evidence type="ECO:0000259" key="2">
    <source>
        <dbReference type="Pfam" id="PF00107"/>
    </source>
</evidence>
<dbReference type="Proteomes" id="UP000325255">
    <property type="component" value="Unassembled WGS sequence"/>
</dbReference>
<dbReference type="RefSeq" id="WP_150040764.1">
    <property type="nucleotide sequence ID" value="NZ_OW485601.1"/>
</dbReference>
<comment type="caution">
    <text evidence="4">The sequence shown here is derived from an EMBL/GenBank/DDBJ whole genome shotgun (WGS) entry which is preliminary data.</text>
</comment>
<dbReference type="GO" id="GO:0016491">
    <property type="term" value="F:oxidoreductase activity"/>
    <property type="evidence" value="ECO:0007669"/>
    <property type="project" value="UniProtKB-KW"/>
</dbReference>
<gene>
    <name evidence="4" type="ORF">F1189_10845</name>
</gene>
<dbReference type="PANTHER" id="PTHR43401:SF2">
    <property type="entry name" value="L-THREONINE 3-DEHYDROGENASE"/>
    <property type="match status" value="1"/>
</dbReference>
<organism evidence="4 5">
    <name type="scientific">Rhodovastum atsumiense</name>
    <dbReference type="NCBI Taxonomy" id="504468"/>
    <lineage>
        <taxon>Bacteria</taxon>
        <taxon>Pseudomonadati</taxon>
        <taxon>Pseudomonadota</taxon>
        <taxon>Alphaproteobacteria</taxon>
        <taxon>Acetobacterales</taxon>
        <taxon>Acetobacteraceae</taxon>
        <taxon>Rhodovastum</taxon>
    </lineage>
</organism>
<keyword evidence="5" id="KW-1185">Reference proteome</keyword>
<dbReference type="Gene3D" id="3.90.180.10">
    <property type="entry name" value="Medium-chain alcohol dehydrogenases, catalytic domain"/>
    <property type="match status" value="1"/>
</dbReference>
<reference evidence="4 5" key="1">
    <citation type="submission" date="2019-09" db="EMBL/GenBank/DDBJ databases">
        <title>Genome sequence of Rhodovastum atsumiense, a diverse member of the Acetobacteraceae family of non-sulfur purple photosynthetic bacteria.</title>
        <authorList>
            <person name="Meyer T."/>
            <person name="Kyndt J."/>
        </authorList>
    </citation>
    <scope>NUCLEOTIDE SEQUENCE [LARGE SCALE GENOMIC DNA]</scope>
    <source>
        <strain evidence="4 5">DSM 21279</strain>
    </source>
</reference>
<dbReference type="InterPro" id="IPR011032">
    <property type="entry name" value="GroES-like_sf"/>
</dbReference>
<dbReference type="Pfam" id="PF00107">
    <property type="entry name" value="ADH_zinc_N"/>
    <property type="match status" value="1"/>
</dbReference>
<dbReference type="SUPFAM" id="SSF51735">
    <property type="entry name" value="NAD(P)-binding Rossmann-fold domains"/>
    <property type="match status" value="1"/>
</dbReference>
<dbReference type="OrthoDB" id="9809185at2"/>
<dbReference type="SUPFAM" id="SSF50129">
    <property type="entry name" value="GroES-like"/>
    <property type="match status" value="1"/>
</dbReference>
<dbReference type="Pfam" id="PF08240">
    <property type="entry name" value="ADH_N"/>
    <property type="match status" value="1"/>
</dbReference>
<dbReference type="InterPro" id="IPR013149">
    <property type="entry name" value="ADH-like_C"/>
</dbReference>
<feature type="domain" description="Alcohol dehydrogenase-like C-terminal" evidence="2">
    <location>
        <begin position="177"/>
        <end position="295"/>
    </location>
</feature>
<dbReference type="EMBL" id="VWPK01000014">
    <property type="protein sequence ID" value="KAA5612157.1"/>
    <property type="molecule type" value="Genomic_DNA"/>
</dbReference>
<evidence type="ECO:0000313" key="5">
    <source>
        <dbReference type="Proteomes" id="UP000325255"/>
    </source>
</evidence>
<feature type="domain" description="Alcohol dehydrogenase-like N-terminal" evidence="3">
    <location>
        <begin position="29"/>
        <end position="134"/>
    </location>
</feature>
<keyword evidence="1" id="KW-0560">Oxidoreductase</keyword>
<dbReference type="InterPro" id="IPR050129">
    <property type="entry name" value="Zn_alcohol_dh"/>
</dbReference>
<evidence type="ECO:0000259" key="3">
    <source>
        <dbReference type="Pfam" id="PF08240"/>
    </source>
</evidence>
<evidence type="ECO:0000313" key="4">
    <source>
        <dbReference type="EMBL" id="KAA5612157.1"/>
    </source>
</evidence>